<dbReference type="Gene3D" id="3.10.180.10">
    <property type="entry name" value="2,3-Dihydroxybiphenyl 1,2-Dioxygenase, domain 1"/>
    <property type="match status" value="1"/>
</dbReference>
<accession>A0A290WTH1</accession>
<dbReference type="Proteomes" id="UP000218437">
    <property type="component" value="Chromosome"/>
</dbReference>
<sequence length="129" mass="14695">MLNTINIGILCLNFDEAKEFYIDNLGFFITMDSIIQCDSGTSRRLTMAHESNKKFSIEFMHPLNIEQAHRVGSKGGTINLFTLPTKNIDTLKERLEKTAFFVNYVEAPYASFLNVEDPMGNNICLYEPC</sequence>
<proteinExistence type="predicted"/>
<evidence type="ECO:0000313" key="1">
    <source>
        <dbReference type="EMBL" id="ATD59988.1"/>
    </source>
</evidence>
<dbReference type="RefSeq" id="WP_096234134.1">
    <property type="nucleotide sequence ID" value="NZ_CP023422.1"/>
</dbReference>
<dbReference type="KEGG" id="jsv:CNX70_07150"/>
<reference evidence="1 2" key="1">
    <citation type="submission" date="2017-09" db="EMBL/GenBank/DDBJ databases">
        <title>Complete genome sequence of Janthinobacterium svalbardensis PAMC 27463.</title>
        <authorList>
            <person name="Cho Y.-J."/>
            <person name="Cho A."/>
            <person name="Kim O.-S."/>
            <person name="Lee J.-I."/>
        </authorList>
    </citation>
    <scope>NUCLEOTIDE SEQUENCE [LARGE SCALE GENOMIC DNA]</scope>
    <source>
        <strain evidence="1 2">PAMC 27463</strain>
    </source>
</reference>
<protein>
    <recommendedName>
        <fullName evidence="3">Glyoxalase</fullName>
    </recommendedName>
</protein>
<gene>
    <name evidence="1" type="ORF">CNX70_07150</name>
</gene>
<evidence type="ECO:0008006" key="3">
    <source>
        <dbReference type="Google" id="ProtNLM"/>
    </source>
</evidence>
<keyword evidence="2" id="KW-1185">Reference proteome</keyword>
<dbReference type="EMBL" id="CP023422">
    <property type="protein sequence ID" value="ATD59988.1"/>
    <property type="molecule type" value="Genomic_DNA"/>
</dbReference>
<dbReference type="AlphaFoldDB" id="A0A290WTH1"/>
<dbReference type="InterPro" id="IPR029068">
    <property type="entry name" value="Glyas_Bleomycin-R_OHBP_Dase"/>
</dbReference>
<name>A0A290WTH1_9BURK</name>
<dbReference type="SUPFAM" id="SSF54593">
    <property type="entry name" value="Glyoxalase/Bleomycin resistance protein/Dihydroxybiphenyl dioxygenase"/>
    <property type="match status" value="1"/>
</dbReference>
<organism evidence="1 2">
    <name type="scientific">Janthinobacterium svalbardensis</name>
    <dbReference type="NCBI Taxonomy" id="368607"/>
    <lineage>
        <taxon>Bacteria</taxon>
        <taxon>Pseudomonadati</taxon>
        <taxon>Pseudomonadota</taxon>
        <taxon>Betaproteobacteria</taxon>
        <taxon>Burkholderiales</taxon>
        <taxon>Oxalobacteraceae</taxon>
        <taxon>Janthinobacterium</taxon>
    </lineage>
</organism>
<evidence type="ECO:0000313" key="2">
    <source>
        <dbReference type="Proteomes" id="UP000218437"/>
    </source>
</evidence>